<proteinExistence type="inferred from homology"/>
<evidence type="ECO:0000256" key="6">
    <source>
        <dbReference type="ARBA" id="ARBA00022519"/>
    </source>
</evidence>
<dbReference type="InterPro" id="IPR010055">
    <property type="entry name" value="T2SS_protein-GspJ"/>
</dbReference>
<keyword evidence="5" id="KW-0488">Methylation</keyword>
<keyword evidence="7 10" id="KW-0812">Transmembrane</keyword>
<dbReference type="InterPro" id="IPR051621">
    <property type="entry name" value="T2SS_protein_J"/>
</dbReference>
<feature type="transmembrane region" description="Helical" evidence="10">
    <location>
        <begin position="12"/>
        <end position="35"/>
    </location>
</feature>
<dbReference type="EMBL" id="BAAAEJ010000009">
    <property type="protein sequence ID" value="GAA0398167.1"/>
    <property type="molecule type" value="Genomic_DNA"/>
</dbReference>
<comment type="subcellular location">
    <subcellularLocation>
        <location evidence="1">Cell inner membrane</location>
        <topology evidence="1">Single-pass membrane protein</topology>
    </subcellularLocation>
</comment>
<dbReference type="Pfam" id="PF07963">
    <property type="entry name" value="N_methyl"/>
    <property type="match status" value="1"/>
</dbReference>
<accession>A0ABN0YK06</accession>
<dbReference type="Proteomes" id="UP001500791">
    <property type="component" value="Unassembled WGS sequence"/>
</dbReference>
<keyword evidence="12" id="KW-1185">Reference proteome</keyword>
<keyword evidence="6" id="KW-0997">Cell inner membrane</keyword>
<evidence type="ECO:0000256" key="1">
    <source>
        <dbReference type="ARBA" id="ARBA00004377"/>
    </source>
</evidence>
<keyword evidence="4" id="KW-1003">Cell membrane</keyword>
<dbReference type="SUPFAM" id="SSF54523">
    <property type="entry name" value="Pili subunits"/>
    <property type="match status" value="1"/>
</dbReference>
<dbReference type="PANTHER" id="PTHR39583:SF2">
    <property type="entry name" value="TYPE II SECRETION SYSTEM PROTEIN J"/>
    <property type="match status" value="1"/>
</dbReference>
<comment type="caution">
    <text evidence="11">The sequence shown here is derived from an EMBL/GenBank/DDBJ whole genome shotgun (WGS) entry which is preliminary data.</text>
</comment>
<evidence type="ECO:0000256" key="10">
    <source>
        <dbReference type="SAM" id="Phobius"/>
    </source>
</evidence>
<protein>
    <recommendedName>
        <fullName evidence="3">Type II secretion system protein J</fullName>
    </recommendedName>
</protein>
<dbReference type="NCBIfam" id="TIGR02532">
    <property type="entry name" value="IV_pilin_GFxxxE"/>
    <property type="match status" value="1"/>
</dbReference>
<dbReference type="RefSeq" id="WP_167178251.1">
    <property type="nucleotide sequence ID" value="NZ_BAAAEJ010000009.1"/>
</dbReference>
<dbReference type="InterPro" id="IPR012902">
    <property type="entry name" value="N_methyl_site"/>
</dbReference>
<dbReference type="Pfam" id="PF11612">
    <property type="entry name" value="T2SSJ"/>
    <property type="match status" value="1"/>
</dbReference>
<dbReference type="InterPro" id="IPR045584">
    <property type="entry name" value="Pilin-like"/>
</dbReference>
<reference evidence="11 12" key="1">
    <citation type="journal article" date="2019" name="Int. J. Syst. Evol. Microbiol.">
        <title>The Global Catalogue of Microorganisms (GCM) 10K type strain sequencing project: providing services to taxonomists for standard genome sequencing and annotation.</title>
        <authorList>
            <consortium name="The Broad Institute Genomics Platform"/>
            <consortium name="The Broad Institute Genome Sequencing Center for Infectious Disease"/>
            <person name="Wu L."/>
            <person name="Ma J."/>
        </authorList>
    </citation>
    <scope>NUCLEOTIDE SEQUENCE [LARGE SCALE GENOMIC DNA]</scope>
    <source>
        <strain evidence="11 12">JCM 13476</strain>
    </source>
</reference>
<dbReference type="Gene3D" id="3.10.610.10">
    <property type="entry name" value="GSPII I/J protein-like"/>
    <property type="match status" value="1"/>
</dbReference>
<sequence length="200" mass="21799">MQHSPRQSREGFTLVEVMIALAVFALISAAGVLVLSQVVDARFAIKGHAARLAEFQRTTAMLKSDVSQMTARRTRGVSGRPFSAPVMTGQSADAPLLTLVRAGWSNPESDARPSLQKVEYRLVENRLERRTYRHLDGGAPNPAQVLYRGVSDVRVTLIQGQSEGPGYLSSTERPLPDAVRIRMVLEGYGPVEMLLLVTGG</sequence>
<dbReference type="NCBIfam" id="TIGR01711">
    <property type="entry name" value="gspJ"/>
    <property type="match status" value="1"/>
</dbReference>
<evidence type="ECO:0000256" key="2">
    <source>
        <dbReference type="ARBA" id="ARBA00011084"/>
    </source>
</evidence>
<evidence type="ECO:0000313" key="11">
    <source>
        <dbReference type="EMBL" id="GAA0398167.1"/>
    </source>
</evidence>
<evidence type="ECO:0000256" key="4">
    <source>
        <dbReference type="ARBA" id="ARBA00022475"/>
    </source>
</evidence>
<evidence type="ECO:0000256" key="7">
    <source>
        <dbReference type="ARBA" id="ARBA00022692"/>
    </source>
</evidence>
<evidence type="ECO:0000256" key="5">
    <source>
        <dbReference type="ARBA" id="ARBA00022481"/>
    </source>
</evidence>
<dbReference type="PANTHER" id="PTHR39583">
    <property type="entry name" value="TYPE II SECRETION SYSTEM PROTEIN J-RELATED"/>
    <property type="match status" value="1"/>
</dbReference>
<organism evidence="11 12">
    <name type="scientific">Brevundimonas terrae</name>
    <dbReference type="NCBI Taxonomy" id="363631"/>
    <lineage>
        <taxon>Bacteria</taxon>
        <taxon>Pseudomonadati</taxon>
        <taxon>Pseudomonadota</taxon>
        <taxon>Alphaproteobacteria</taxon>
        <taxon>Caulobacterales</taxon>
        <taxon>Caulobacteraceae</taxon>
        <taxon>Brevundimonas</taxon>
    </lineage>
</organism>
<dbReference type="PROSITE" id="PS00409">
    <property type="entry name" value="PROKAR_NTER_METHYL"/>
    <property type="match status" value="1"/>
</dbReference>
<keyword evidence="8 10" id="KW-1133">Transmembrane helix</keyword>
<gene>
    <name evidence="11" type="primary">gspJ</name>
    <name evidence="11" type="ORF">GCM10009093_25970</name>
</gene>
<name>A0ABN0YK06_9CAUL</name>
<comment type="similarity">
    <text evidence="2">Belongs to the GSP J family.</text>
</comment>
<keyword evidence="9 10" id="KW-0472">Membrane</keyword>
<evidence type="ECO:0000313" key="12">
    <source>
        <dbReference type="Proteomes" id="UP001500791"/>
    </source>
</evidence>
<evidence type="ECO:0000256" key="9">
    <source>
        <dbReference type="ARBA" id="ARBA00023136"/>
    </source>
</evidence>
<evidence type="ECO:0000256" key="3">
    <source>
        <dbReference type="ARBA" id="ARBA00021539"/>
    </source>
</evidence>
<evidence type="ECO:0000256" key="8">
    <source>
        <dbReference type="ARBA" id="ARBA00022989"/>
    </source>
</evidence>